<evidence type="ECO:0000313" key="2">
    <source>
        <dbReference type="Proteomes" id="UP001185092"/>
    </source>
</evidence>
<organism evidence="1 2">
    <name type="scientific">Aureibacter tunicatorum</name>
    <dbReference type="NCBI Taxonomy" id="866807"/>
    <lineage>
        <taxon>Bacteria</taxon>
        <taxon>Pseudomonadati</taxon>
        <taxon>Bacteroidota</taxon>
        <taxon>Cytophagia</taxon>
        <taxon>Cytophagales</taxon>
        <taxon>Persicobacteraceae</taxon>
        <taxon>Aureibacter</taxon>
    </lineage>
</organism>
<dbReference type="RefSeq" id="WP_309941182.1">
    <property type="nucleotide sequence ID" value="NZ_AP025306.1"/>
</dbReference>
<accession>A0AAE3XQQ6</accession>
<dbReference type="AlphaFoldDB" id="A0AAE3XQQ6"/>
<dbReference type="Proteomes" id="UP001185092">
    <property type="component" value="Unassembled WGS sequence"/>
</dbReference>
<sequence>MRKDAVSYEIGKFESLMVSLRYLDLAKEDFDKGGLLFQAKRVKKAYKLVKEDLRLLMYRCDKRYLEDIAYFLFHVEDWFAVYNKFTFGKNLLDPVKLNLMEGMREYPEEWIRKIKEEFDAPNWNHEEVKW</sequence>
<protein>
    <submittedName>
        <fullName evidence="1">Uncharacterized protein</fullName>
    </submittedName>
</protein>
<proteinExistence type="predicted"/>
<gene>
    <name evidence="1" type="ORF">HNQ88_003938</name>
</gene>
<dbReference type="EMBL" id="JAVDQD010000005">
    <property type="protein sequence ID" value="MDR6240862.1"/>
    <property type="molecule type" value="Genomic_DNA"/>
</dbReference>
<keyword evidence="2" id="KW-1185">Reference proteome</keyword>
<reference evidence="1" key="1">
    <citation type="submission" date="2023-07" db="EMBL/GenBank/DDBJ databases">
        <title>Genomic Encyclopedia of Type Strains, Phase IV (KMG-IV): sequencing the most valuable type-strain genomes for metagenomic binning, comparative biology and taxonomic classification.</title>
        <authorList>
            <person name="Goeker M."/>
        </authorList>
    </citation>
    <scope>NUCLEOTIDE SEQUENCE</scope>
    <source>
        <strain evidence="1">DSM 26174</strain>
    </source>
</reference>
<evidence type="ECO:0000313" key="1">
    <source>
        <dbReference type="EMBL" id="MDR6240862.1"/>
    </source>
</evidence>
<comment type="caution">
    <text evidence="1">The sequence shown here is derived from an EMBL/GenBank/DDBJ whole genome shotgun (WGS) entry which is preliminary data.</text>
</comment>
<name>A0AAE3XQQ6_9BACT</name>